<gene>
    <name evidence="1" type="ORF">EA58_11190</name>
</gene>
<keyword evidence="2" id="KW-1185">Reference proteome</keyword>
<sequence>MDAVVLNTNSVLFAYKGEKRAGVSKLFEMRAVVRISLKTLREVINLSFRIFRMPVVKFNTT</sequence>
<dbReference type="STRING" id="1654360.EA58_11190"/>
<evidence type="ECO:0000313" key="2">
    <source>
        <dbReference type="Proteomes" id="UP000027192"/>
    </source>
</evidence>
<accession>A0A066RMB2</accession>
<reference evidence="1 2" key="1">
    <citation type="submission" date="2014-04" db="EMBL/GenBank/DDBJ databases">
        <title>Draft genome sequence of Photobacterium halotolerans S2753: a solonamide, ngercheumicin and holomycin producer.</title>
        <authorList>
            <person name="Machado H.R."/>
            <person name="Gram L."/>
        </authorList>
    </citation>
    <scope>NUCLEOTIDE SEQUENCE [LARGE SCALE GENOMIC DNA]</scope>
    <source>
        <strain evidence="1 2">S2753</strain>
    </source>
</reference>
<comment type="caution">
    <text evidence="1">The sequence shown here is derived from an EMBL/GenBank/DDBJ whole genome shotgun (WGS) entry which is preliminary data.</text>
</comment>
<proteinExistence type="predicted"/>
<dbReference type="EMBL" id="JMIB01000021">
    <property type="protein sequence ID" value="KDM91580.1"/>
    <property type="molecule type" value="Genomic_DNA"/>
</dbReference>
<name>A0A066RMB2_9GAMM</name>
<evidence type="ECO:0000313" key="1">
    <source>
        <dbReference type="EMBL" id="KDM91580.1"/>
    </source>
</evidence>
<dbReference type="Proteomes" id="UP000027192">
    <property type="component" value="Unassembled WGS sequence"/>
</dbReference>
<protein>
    <submittedName>
        <fullName evidence="1">Uncharacterized protein</fullName>
    </submittedName>
</protein>
<dbReference type="AlphaFoldDB" id="A0A066RMB2"/>
<organism evidence="1 2">
    <name type="scientific">Photobacterium galatheae</name>
    <dbReference type="NCBI Taxonomy" id="1654360"/>
    <lineage>
        <taxon>Bacteria</taxon>
        <taxon>Pseudomonadati</taxon>
        <taxon>Pseudomonadota</taxon>
        <taxon>Gammaproteobacteria</taxon>
        <taxon>Vibrionales</taxon>
        <taxon>Vibrionaceae</taxon>
        <taxon>Photobacterium</taxon>
    </lineage>
</organism>